<dbReference type="InterPro" id="IPR042183">
    <property type="entry name" value="MmgE/PrpD_sf_1"/>
</dbReference>
<proteinExistence type="predicted"/>
<sequence length="90" mass="10117">METLSELFGKLKMLDPAKDGQQHAEDACMRAVHLNMLTMAGQPGAPSVLSASQWEFHHAIMQGKDLVVARPYRSWVMESVSFNLLDEWSI</sequence>
<dbReference type="AlphaFoldDB" id="A0A8H2ZL69"/>
<protein>
    <submittedName>
        <fullName evidence="1">031e403b-91d2-4aff-b62d-429b6b613310</fullName>
    </submittedName>
</protein>
<dbReference type="GO" id="GO:0016829">
    <property type="term" value="F:lyase activity"/>
    <property type="evidence" value="ECO:0007669"/>
    <property type="project" value="InterPro"/>
</dbReference>
<dbReference type="EMBL" id="CAJHIA010000002">
    <property type="protein sequence ID" value="CAD6439709.1"/>
    <property type="molecule type" value="Genomic_DNA"/>
</dbReference>
<dbReference type="SUPFAM" id="SSF103378">
    <property type="entry name" value="2-methylcitrate dehydratase PrpD"/>
    <property type="match status" value="1"/>
</dbReference>
<organism evidence="1 2">
    <name type="scientific">Sclerotinia trifoliorum</name>
    <dbReference type="NCBI Taxonomy" id="28548"/>
    <lineage>
        <taxon>Eukaryota</taxon>
        <taxon>Fungi</taxon>
        <taxon>Dikarya</taxon>
        <taxon>Ascomycota</taxon>
        <taxon>Pezizomycotina</taxon>
        <taxon>Leotiomycetes</taxon>
        <taxon>Helotiales</taxon>
        <taxon>Sclerotiniaceae</taxon>
        <taxon>Sclerotinia</taxon>
    </lineage>
</organism>
<keyword evidence="2" id="KW-1185">Reference proteome</keyword>
<dbReference type="Gene3D" id="1.10.4100.10">
    <property type="entry name" value="2-methylcitrate dehydratase PrpD"/>
    <property type="match status" value="1"/>
</dbReference>
<dbReference type="Proteomes" id="UP000624404">
    <property type="component" value="Unassembled WGS sequence"/>
</dbReference>
<gene>
    <name evidence="1" type="ORF">SCLTRI_LOCUS352</name>
</gene>
<comment type="caution">
    <text evidence="1">The sequence shown here is derived from an EMBL/GenBank/DDBJ whole genome shotgun (WGS) entry which is preliminary data.</text>
</comment>
<name>A0A8H2ZL69_9HELO</name>
<reference evidence="1" key="1">
    <citation type="submission" date="2020-10" db="EMBL/GenBank/DDBJ databases">
        <authorList>
            <person name="Kusch S."/>
        </authorList>
    </citation>
    <scope>NUCLEOTIDE SEQUENCE</scope>
    <source>
        <strain evidence="1">SwB9</strain>
    </source>
</reference>
<dbReference type="InterPro" id="IPR036148">
    <property type="entry name" value="MmgE/PrpD_sf"/>
</dbReference>
<evidence type="ECO:0000313" key="1">
    <source>
        <dbReference type="EMBL" id="CAD6439709.1"/>
    </source>
</evidence>
<evidence type="ECO:0000313" key="2">
    <source>
        <dbReference type="Proteomes" id="UP000624404"/>
    </source>
</evidence>
<accession>A0A8H2ZL69</accession>